<dbReference type="EMBL" id="GEZM01065512">
    <property type="protein sequence ID" value="JAV68451.1"/>
    <property type="molecule type" value="Transcribed_RNA"/>
</dbReference>
<dbReference type="AlphaFoldDB" id="A0A1Y1L6L9"/>
<sequence length="115" mass="12849">MSAEARRELPEPIALADGGRSVEVLFASGVLFRFPMMLLPDILRTIGSSSISLKMKRAGVNIRLGSGSGREACVDSCSDRLTSKEFRQERTSRLLHVPAEETRVEHKEQKERAHR</sequence>
<name>A0A1Y1L6L9_PHOPY</name>
<evidence type="ECO:0000313" key="1">
    <source>
        <dbReference type="EMBL" id="JAV68451.1"/>
    </source>
</evidence>
<protein>
    <submittedName>
        <fullName evidence="1">Uncharacterized protein</fullName>
    </submittedName>
</protein>
<accession>A0A1Y1L6L9</accession>
<proteinExistence type="predicted"/>
<reference evidence="1" key="1">
    <citation type="journal article" date="2016" name="Sci. Rep.">
        <title>Molecular characterization of firefly nuptial gifts: a multi-omics approach sheds light on postcopulatory sexual selection.</title>
        <authorList>
            <person name="Al-Wathiqui N."/>
            <person name="Fallon T.R."/>
            <person name="South A."/>
            <person name="Weng J.K."/>
            <person name="Lewis S.M."/>
        </authorList>
    </citation>
    <scope>NUCLEOTIDE SEQUENCE</scope>
</reference>
<organism evidence="1">
    <name type="scientific">Photinus pyralis</name>
    <name type="common">Common eastern firefly</name>
    <name type="synonym">Lampyris pyralis</name>
    <dbReference type="NCBI Taxonomy" id="7054"/>
    <lineage>
        <taxon>Eukaryota</taxon>
        <taxon>Metazoa</taxon>
        <taxon>Ecdysozoa</taxon>
        <taxon>Arthropoda</taxon>
        <taxon>Hexapoda</taxon>
        <taxon>Insecta</taxon>
        <taxon>Pterygota</taxon>
        <taxon>Neoptera</taxon>
        <taxon>Endopterygota</taxon>
        <taxon>Coleoptera</taxon>
        <taxon>Polyphaga</taxon>
        <taxon>Elateriformia</taxon>
        <taxon>Elateroidea</taxon>
        <taxon>Lampyridae</taxon>
        <taxon>Lampyrinae</taxon>
        <taxon>Photinus</taxon>
    </lineage>
</organism>